<evidence type="ECO:0000256" key="4">
    <source>
        <dbReference type="ARBA" id="ARBA00023136"/>
    </source>
</evidence>
<dbReference type="Proteomes" id="UP001597460">
    <property type="component" value="Unassembled WGS sequence"/>
</dbReference>
<gene>
    <name evidence="7" type="ORF">ACFSVN_12320</name>
</gene>
<feature type="transmembrane region" description="Helical" evidence="5">
    <location>
        <begin position="30"/>
        <end position="49"/>
    </location>
</feature>
<feature type="transmembrane region" description="Helical" evidence="5">
    <location>
        <begin position="69"/>
        <end position="91"/>
    </location>
</feature>
<feature type="transmembrane region" description="Helical" evidence="5">
    <location>
        <begin position="335"/>
        <end position="353"/>
    </location>
</feature>
<feature type="transmembrane region" description="Helical" evidence="5">
    <location>
        <begin position="305"/>
        <end position="323"/>
    </location>
</feature>
<evidence type="ECO:0000256" key="2">
    <source>
        <dbReference type="ARBA" id="ARBA00022692"/>
    </source>
</evidence>
<keyword evidence="2 5" id="KW-0812">Transmembrane</keyword>
<accession>A0ABW5JN84</accession>
<sequence length="360" mass="38424">MIFTVLLFVAGLATLIGGAELFLRSVDKFGAAWSVSPVVMGLTVVAFATGAPELAISLQAAVDGKPDLVVGNILGSNIANILLILGIAGLVHPLKITNRIIKVDVPMVLAASGLLFVLAMDGLLSPLDGGIIFMALIGYSVFMYFQIRKDRADNISINGGETKLKEPLTAVFYVKYVVLLLIGLVLIVMGSRFMVHSAVEIAGVLGISELIIGLTIVSIGTSLPEVATSVSAVRHGDSDTAVANVMGSNLYNILLTLSLTVLIAPGAIDVSMDAVNLDLPIMVIVAGACLPLFWPGKELGRPEAFGFLTYYGLYLAYLVLISIQHPFKDQFEGIMVWIVIPVTVLLIILKFVLDYRRVRL</sequence>
<organism evidence="7 8">
    <name type="scientific">Gracilimonas halophila</name>
    <dbReference type="NCBI Taxonomy" id="1834464"/>
    <lineage>
        <taxon>Bacteria</taxon>
        <taxon>Pseudomonadati</taxon>
        <taxon>Balneolota</taxon>
        <taxon>Balneolia</taxon>
        <taxon>Balneolales</taxon>
        <taxon>Balneolaceae</taxon>
        <taxon>Gracilimonas</taxon>
    </lineage>
</organism>
<dbReference type="Gene3D" id="1.20.1420.30">
    <property type="entry name" value="NCX, central ion-binding region"/>
    <property type="match status" value="1"/>
</dbReference>
<feature type="domain" description="Sodium/calcium exchanger membrane region" evidence="6">
    <location>
        <begin position="5"/>
        <end position="144"/>
    </location>
</feature>
<protein>
    <submittedName>
        <fullName evidence="7">Calcium/sodium antiporter</fullName>
    </submittedName>
</protein>
<dbReference type="PANTHER" id="PTHR10846:SF8">
    <property type="entry name" value="INNER MEMBRANE PROTEIN YRBG"/>
    <property type="match status" value="1"/>
</dbReference>
<keyword evidence="8" id="KW-1185">Reference proteome</keyword>
<keyword evidence="4 5" id="KW-0472">Membrane</keyword>
<dbReference type="PANTHER" id="PTHR10846">
    <property type="entry name" value="SODIUM/POTASSIUM/CALCIUM EXCHANGER"/>
    <property type="match status" value="1"/>
</dbReference>
<comment type="subcellular location">
    <subcellularLocation>
        <location evidence="1">Membrane</location>
        <topology evidence="1">Multi-pass membrane protein</topology>
    </subcellularLocation>
</comment>
<dbReference type="InterPro" id="IPR004837">
    <property type="entry name" value="NaCa_Exmemb"/>
</dbReference>
<feature type="transmembrane region" description="Helical" evidence="5">
    <location>
        <begin position="103"/>
        <end position="124"/>
    </location>
</feature>
<evidence type="ECO:0000259" key="6">
    <source>
        <dbReference type="Pfam" id="PF01699"/>
    </source>
</evidence>
<evidence type="ECO:0000313" key="8">
    <source>
        <dbReference type="Proteomes" id="UP001597460"/>
    </source>
</evidence>
<feature type="transmembrane region" description="Helical" evidence="5">
    <location>
        <begin position="274"/>
        <end position="293"/>
    </location>
</feature>
<proteinExistence type="predicted"/>
<feature type="domain" description="Sodium/calcium exchanger membrane region" evidence="6">
    <location>
        <begin position="176"/>
        <end position="319"/>
    </location>
</feature>
<dbReference type="RefSeq" id="WP_390303147.1">
    <property type="nucleotide sequence ID" value="NZ_JBHULI010000025.1"/>
</dbReference>
<reference evidence="8" key="1">
    <citation type="journal article" date="2019" name="Int. J. Syst. Evol. Microbiol.">
        <title>The Global Catalogue of Microorganisms (GCM) 10K type strain sequencing project: providing services to taxonomists for standard genome sequencing and annotation.</title>
        <authorList>
            <consortium name="The Broad Institute Genomics Platform"/>
            <consortium name="The Broad Institute Genome Sequencing Center for Infectious Disease"/>
            <person name="Wu L."/>
            <person name="Ma J."/>
        </authorList>
    </citation>
    <scope>NUCLEOTIDE SEQUENCE [LARGE SCALE GENOMIC DNA]</scope>
    <source>
        <strain evidence="8">KCTC 52042</strain>
    </source>
</reference>
<dbReference type="EMBL" id="JBHULI010000025">
    <property type="protein sequence ID" value="MFD2533230.1"/>
    <property type="molecule type" value="Genomic_DNA"/>
</dbReference>
<feature type="transmembrane region" description="Helical" evidence="5">
    <location>
        <begin position="250"/>
        <end position="268"/>
    </location>
</feature>
<feature type="transmembrane region" description="Helical" evidence="5">
    <location>
        <begin position="168"/>
        <end position="189"/>
    </location>
</feature>
<name>A0ABW5JN84_9BACT</name>
<feature type="transmembrane region" description="Helical" evidence="5">
    <location>
        <begin position="6"/>
        <end position="23"/>
    </location>
</feature>
<dbReference type="Pfam" id="PF01699">
    <property type="entry name" value="Na_Ca_ex"/>
    <property type="match status" value="2"/>
</dbReference>
<evidence type="ECO:0000256" key="5">
    <source>
        <dbReference type="SAM" id="Phobius"/>
    </source>
</evidence>
<feature type="transmembrane region" description="Helical" evidence="5">
    <location>
        <begin position="130"/>
        <end position="147"/>
    </location>
</feature>
<keyword evidence="3 5" id="KW-1133">Transmembrane helix</keyword>
<evidence type="ECO:0000313" key="7">
    <source>
        <dbReference type="EMBL" id="MFD2533230.1"/>
    </source>
</evidence>
<comment type="caution">
    <text evidence="7">The sequence shown here is derived from an EMBL/GenBank/DDBJ whole genome shotgun (WGS) entry which is preliminary data.</text>
</comment>
<dbReference type="NCBIfam" id="TIGR00367">
    <property type="entry name" value="calcium/sodium antiporter"/>
    <property type="match status" value="1"/>
</dbReference>
<dbReference type="InterPro" id="IPR004481">
    <property type="entry name" value="K/Na/Ca-exchanger"/>
</dbReference>
<evidence type="ECO:0000256" key="3">
    <source>
        <dbReference type="ARBA" id="ARBA00022989"/>
    </source>
</evidence>
<evidence type="ECO:0000256" key="1">
    <source>
        <dbReference type="ARBA" id="ARBA00004141"/>
    </source>
</evidence>
<dbReference type="InterPro" id="IPR044880">
    <property type="entry name" value="NCX_ion-bd_dom_sf"/>
</dbReference>
<feature type="transmembrane region" description="Helical" evidence="5">
    <location>
        <begin position="201"/>
        <end position="219"/>
    </location>
</feature>